<proteinExistence type="predicted"/>
<dbReference type="PANTHER" id="PTHR10775:SF193">
    <property type="entry name" value="DUF4216 DOMAIN-CONTAINING PROTEIN"/>
    <property type="match status" value="1"/>
</dbReference>
<dbReference type="InterPro" id="IPR004242">
    <property type="entry name" value="Transposase_21"/>
</dbReference>
<reference evidence="1" key="2">
    <citation type="journal article" date="2024" name="Plant">
        <title>Genomic evolution and insights into agronomic trait innovations of Sesamum species.</title>
        <authorList>
            <person name="Miao H."/>
            <person name="Wang L."/>
            <person name="Qu L."/>
            <person name="Liu H."/>
            <person name="Sun Y."/>
            <person name="Le M."/>
            <person name="Wang Q."/>
            <person name="Wei S."/>
            <person name="Zheng Y."/>
            <person name="Lin W."/>
            <person name="Duan Y."/>
            <person name="Cao H."/>
            <person name="Xiong S."/>
            <person name="Wang X."/>
            <person name="Wei L."/>
            <person name="Li C."/>
            <person name="Ma Q."/>
            <person name="Ju M."/>
            <person name="Zhao R."/>
            <person name="Li G."/>
            <person name="Mu C."/>
            <person name="Tian Q."/>
            <person name="Mei H."/>
            <person name="Zhang T."/>
            <person name="Gao T."/>
            <person name="Zhang H."/>
        </authorList>
    </citation>
    <scope>NUCLEOTIDE SEQUENCE</scope>
    <source>
        <strain evidence="1">K16</strain>
    </source>
</reference>
<evidence type="ECO:0000313" key="1">
    <source>
        <dbReference type="EMBL" id="KAK4389917.1"/>
    </source>
</evidence>
<dbReference type="Proteomes" id="UP001289374">
    <property type="component" value="Unassembled WGS sequence"/>
</dbReference>
<accession>A0AAE1WAR1</accession>
<reference evidence="1" key="1">
    <citation type="submission" date="2020-06" db="EMBL/GenBank/DDBJ databases">
        <authorList>
            <person name="Li T."/>
            <person name="Hu X."/>
            <person name="Zhang T."/>
            <person name="Song X."/>
            <person name="Zhang H."/>
            <person name="Dai N."/>
            <person name="Sheng W."/>
            <person name="Hou X."/>
            <person name="Wei L."/>
        </authorList>
    </citation>
    <scope>NUCLEOTIDE SEQUENCE</scope>
    <source>
        <strain evidence="1">K16</strain>
        <tissue evidence="1">Leaf</tissue>
    </source>
</reference>
<comment type="caution">
    <text evidence="1">The sequence shown here is derived from an EMBL/GenBank/DDBJ whole genome shotgun (WGS) entry which is preliminary data.</text>
</comment>
<dbReference type="PROSITE" id="PS51257">
    <property type="entry name" value="PROKAR_LIPOPROTEIN"/>
    <property type="match status" value="1"/>
</dbReference>
<name>A0AAE1WAR1_9LAMI</name>
<dbReference type="AlphaFoldDB" id="A0AAE1WAR1"/>
<sequence>MRAALMWTVNDLPTYGMMSGWSTASVMGCPIYMDDTRAFHLQHGTRACYFDWHRQFLPTYHSYRRNIKAFTKNRVENKVARPRLTGDQILDPVANISPAVEMSLSIPDSYGSNHKWTKKSVFWDLHTDQHFLSDTTLMSCTLKKTCLTIYPTRSWTSRER</sequence>
<dbReference type="Pfam" id="PF02992">
    <property type="entry name" value="Transposase_21"/>
    <property type="match status" value="1"/>
</dbReference>
<organism evidence="1 2">
    <name type="scientific">Sesamum angolense</name>
    <dbReference type="NCBI Taxonomy" id="2727404"/>
    <lineage>
        <taxon>Eukaryota</taxon>
        <taxon>Viridiplantae</taxon>
        <taxon>Streptophyta</taxon>
        <taxon>Embryophyta</taxon>
        <taxon>Tracheophyta</taxon>
        <taxon>Spermatophyta</taxon>
        <taxon>Magnoliopsida</taxon>
        <taxon>eudicotyledons</taxon>
        <taxon>Gunneridae</taxon>
        <taxon>Pentapetalae</taxon>
        <taxon>asterids</taxon>
        <taxon>lamiids</taxon>
        <taxon>Lamiales</taxon>
        <taxon>Pedaliaceae</taxon>
        <taxon>Sesamum</taxon>
    </lineage>
</organism>
<gene>
    <name evidence="1" type="ORF">Sango_2328700</name>
</gene>
<keyword evidence="2" id="KW-1185">Reference proteome</keyword>
<dbReference type="PANTHER" id="PTHR10775">
    <property type="entry name" value="OS08G0208400 PROTEIN"/>
    <property type="match status" value="1"/>
</dbReference>
<dbReference type="EMBL" id="JACGWL010000013">
    <property type="protein sequence ID" value="KAK4389917.1"/>
    <property type="molecule type" value="Genomic_DNA"/>
</dbReference>
<evidence type="ECO:0000313" key="2">
    <source>
        <dbReference type="Proteomes" id="UP001289374"/>
    </source>
</evidence>
<protein>
    <submittedName>
        <fullName evidence="1">Uncharacterized protein</fullName>
    </submittedName>
</protein>